<keyword evidence="5" id="KW-1185">Reference proteome</keyword>
<evidence type="ECO:0000313" key="4">
    <source>
        <dbReference type="EMBL" id="AIN99379.1"/>
    </source>
</evidence>
<comment type="catalytic activity">
    <reaction evidence="2">
        <text>6-phospho-D-glucono-1,5-lactone + H2O = 6-phospho-D-gluconate + H(+)</text>
        <dbReference type="Rhea" id="RHEA:12556"/>
        <dbReference type="ChEBI" id="CHEBI:15377"/>
        <dbReference type="ChEBI" id="CHEBI:15378"/>
        <dbReference type="ChEBI" id="CHEBI:57955"/>
        <dbReference type="ChEBI" id="CHEBI:58759"/>
        <dbReference type="EC" id="3.1.1.31"/>
    </reaction>
</comment>
<dbReference type="InterPro" id="IPR006148">
    <property type="entry name" value="Glc/Gal-6P_isomerase"/>
</dbReference>
<dbReference type="RefSeq" id="XP_010700086.1">
    <property type="nucleotide sequence ID" value="XM_010701784.1"/>
</dbReference>
<dbReference type="PANTHER" id="PTHR11054:SF0">
    <property type="entry name" value="6-PHOSPHOGLUCONOLACTONASE"/>
    <property type="match status" value="1"/>
</dbReference>
<evidence type="ECO:0000259" key="3">
    <source>
        <dbReference type="Pfam" id="PF01182"/>
    </source>
</evidence>
<dbReference type="KEGG" id="lpan:LPMP_262670"/>
<comment type="function">
    <text evidence="2">Hydrolysis of 6-phosphogluconolactone to 6-phosphogluconate.</text>
</comment>
<dbReference type="GO" id="GO:0017057">
    <property type="term" value="F:6-phosphogluconolactonase activity"/>
    <property type="evidence" value="ECO:0007669"/>
    <property type="project" value="UniProtKB-UniRule"/>
</dbReference>
<dbReference type="VEuPathDB" id="TriTrypDB:LPAL13_260031600"/>
<name>A0A088RVT0_LEIPA</name>
<dbReference type="Proteomes" id="UP000063063">
    <property type="component" value="Chromosome 26"/>
</dbReference>
<dbReference type="CDD" id="cd01400">
    <property type="entry name" value="6PGL"/>
    <property type="match status" value="1"/>
</dbReference>
<accession>A0A088RVT0</accession>
<comment type="similarity">
    <text evidence="1 2">Belongs to the glucosamine/galactosamine-6-phosphate isomerase family. 6-phosphogluconolactonase subfamily.</text>
</comment>
<sequence length="267" mass="28641">MTSFAPTVKICENLSQMSFAAREVILAAIDARVDKSVPVVLALSGGSTPKRLYEELHEKDLALLQQHAVQFILGDERLLSEDDEQSNFSMATKALLRDVPSSDVISIDRRAALATSKDEKGGLDGAWAVAQDYEVKLLNCLPCKQINGTAKSVPVVDIVLLGFGSDGHTASIFPDSVAATDEEHVVSVSFPSPTMSPKVWRVTLSKTVIQYAKHVVVLAAGKDKNWVVRGVLSESPTDPLPVSRFLRDCRGSVTLLLDPGAGEGVSA</sequence>
<dbReference type="UniPathway" id="UPA00115">
    <property type="reaction ID" value="UER00409"/>
</dbReference>
<comment type="pathway">
    <text evidence="2">Carbohydrate degradation; pentose phosphate pathway; D-ribulose 5-phosphate from D-glucose 6-phosphate (oxidative stage): step 2/3.</text>
</comment>
<dbReference type="VEuPathDB" id="TriTrypDB:LPMP_262670"/>
<gene>
    <name evidence="4" type="ORF">LPMP_262670</name>
</gene>
<dbReference type="InterPro" id="IPR005900">
    <property type="entry name" value="6-phosphogluconolactonase_DevB"/>
</dbReference>
<feature type="domain" description="Glucosamine/galactosamine-6-phosphate isomerase" evidence="3">
    <location>
        <begin position="15"/>
        <end position="247"/>
    </location>
</feature>
<evidence type="ECO:0000256" key="2">
    <source>
        <dbReference type="RuleBase" id="RU365095"/>
    </source>
</evidence>
<dbReference type="FunFam" id="3.40.50.1360:FF:000027">
    <property type="entry name" value="6-phosphogluconolactonase"/>
    <property type="match status" value="1"/>
</dbReference>
<dbReference type="PANTHER" id="PTHR11054">
    <property type="entry name" value="6-PHOSPHOGLUCONOLACTONASE"/>
    <property type="match status" value="1"/>
</dbReference>
<dbReference type="EMBL" id="CP009395">
    <property type="protein sequence ID" value="AIN99379.1"/>
    <property type="molecule type" value="Genomic_DNA"/>
</dbReference>
<evidence type="ECO:0000313" key="5">
    <source>
        <dbReference type="Proteomes" id="UP000063063"/>
    </source>
</evidence>
<dbReference type="InterPro" id="IPR037171">
    <property type="entry name" value="NagB/RpiA_transferase-like"/>
</dbReference>
<dbReference type="AlphaFoldDB" id="A0A088RVT0"/>
<dbReference type="GO" id="GO:0006098">
    <property type="term" value="P:pentose-phosphate shunt"/>
    <property type="evidence" value="ECO:0007669"/>
    <property type="project" value="UniProtKB-UniPathway"/>
</dbReference>
<dbReference type="Gene3D" id="3.40.50.1360">
    <property type="match status" value="1"/>
</dbReference>
<dbReference type="GO" id="GO:0005975">
    <property type="term" value="P:carbohydrate metabolic process"/>
    <property type="evidence" value="ECO:0007669"/>
    <property type="project" value="UniProtKB-UniRule"/>
</dbReference>
<organism evidence="4 5">
    <name type="scientific">Leishmania panamensis</name>
    <dbReference type="NCBI Taxonomy" id="5679"/>
    <lineage>
        <taxon>Eukaryota</taxon>
        <taxon>Discoba</taxon>
        <taxon>Euglenozoa</taxon>
        <taxon>Kinetoplastea</taxon>
        <taxon>Metakinetoplastina</taxon>
        <taxon>Trypanosomatida</taxon>
        <taxon>Trypanosomatidae</taxon>
        <taxon>Leishmaniinae</taxon>
        <taxon>Leishmania</taxon>
        <taxon>Leishmania guyanensis species complex</taxon>
    </lineage>
</organism>
<dbReference type="SUPFAM" id="SSF100950">
    <property type="entry name" value="NagB/RpiA/CoA transferase-like"/>
    <property type="match status" value="1"/>
</dbReference>
<protein>
    <recommendedName>
        <fullName evidence="2">6-phosphogluconolactonase</fullName>
        <shortName evidence="2">6PGL</shortName>
        <ecNumber evidence="2">3.1.1.31</ecNumber>
    </recommendedName>
</protein>
<reference evidence="4 5" key="1">
    <citation type="journal article" date="2015" name="Sci. Rep.">
        <title>The genome of Leishmania panamensis: insights into genomics of the L. (Viannia) subgenus.</title>
        <authorList>
            <person name="Llanes A."/>
            <person name="Restrepo C.M."/>
            <person name="Vecchio G.D."/>
            <person name="Anguizola F.J."/>
            <person name="Lleonart R."/>
        </authorList>
    </citation>
    <scope>NUCLEOTIDE SEQUENCE [LARGE SCALE GENOMIC DNA]</scope>
    <source>
        <strain evidence="4 5">MHOM/PA/94/PSC-1</strain>
    </source>
</reference>
<evidence type="ECO:0000256" key="1">
    <source>
        <dbReference type="ARBA" id="ARBA00010662"/>
    </source>
</evidence>
<dbReference type="Pfam" id="PF01182">
    <property type="entry name" value="Glucosamine_iso"/>
    <property type="match status" value="1"/>
</dbReference>
<dbReference type="eggNOG" id="KOG3147">
    <property type="taxonomic scope" value="Eukaryota"/>
</dbReference>
<dbReference type="EC" id="3.1.1.31" evidence="2"/>
<dbReference type="InterPro" id="IPR039104">
    <property type="entry name" value="6PGL"/>
</dbReference>
<dbReference type="NCBIfam" id="TIGR01198">
    <property type="entry name" value="pgl"/>
    <property type="match status" value="1"/>
</dbReference>
<dbReference type="GeneID" id="22576170"/>
<keyword evidence="2 4" id="KW-0378">Hydrolase</keyword>
<proteinExistence type="inferred from homology"/>
<dbReference type="OrthoDB" id="432544at2759"/>